<evidence type="ECO:0000313" key="1">
    <source>
        <dbReference type="EMBL" id="TEB20369.1"/>
    </source>
</evidence>
<keyword evidence="2" id="KW-1185">Reference proteome</keyword>
<gene>
    <name evidence="1" type="ORF">FA13DRAFT_1717845</name>
</gene>
<dbReference type="STRING" id="71717.A0A4Y7SFH0"/>
<name>A0A4Y7SFH0_COPMI</name>
<dbReference type="Proteomes" id="UP000298030">
    <property type="component" value="Unassembled WGS sequence"/>
</dbReference>
<comment type="caution">
    <text evidence="1">The sequence shown here is derived from an EMBL/GenBank/DDBJ whole genome shotgun (WGS) entry which is preliminary data.</text>
</comment>
<sequence>MSIPVADQALVSGLAPQASPQQRVLGTAELLTTITGNLKGGPAVTADISTVHKEPPTKTVWKRQLVSMTRVNKALFHAAIDALWGTMGSLKPFLAILKCDYATEPNTFPHGITAEAWMRFELYSGRTRTLLLSSSDMSMSPCWAFHVLMSPDRPPSWFPTLKHLFIGSASSPSFVIALSPCPALEHVQINFDSGAKLADTNSAMALTASLSQRAK</sequence>
<protein>
    <submittedName>
        <fullName evidence="1">Uncharacterized protein</fullName>
    </submittedName>
</protein>
<accession>A0A4Y7SFH0</accession>
<evidence type="ECO:0000313" key="2">
    <source>
        <dbReference type="Proteomes" id="UP000298030"/>
    </source>
</evidence>
<reference evidence="1 2" key="1">
    <citation type="journal article" date="2019" name="Nat. Ecol. Evol.">
        <title>Megaphylogeny resolves global patterns of mushroom evolution.</title>
        <authorList>
            <person name="Varga T."/>
            <person name="Krizsan K."/>
            <person name="Foldi C."/>
            <person name="Dima B."/>
            <person name="Sanchez-Garcia M."/>
            <person name="Sanchez-Ramirez S."/>
            <person name="Szollosi G.J."/>
            <person name="Szarkandi J.G."/>
            <person name="Papp V."/>
            <person name="Albert L."/>
            <person name="Andreopoulos W."/>
            <person name="Angelini C."/>
            <person name="Antonin V."/>
            <person name="Barry K.W."/>
            <person name="Bougher N.L."/>
            <person name="Buchanan P."/>
            <person name="Buyck B."/>
            <person name="Bense V."/>
            <person name="Catcheside P."/>
            <person name="Chovatia M."/>
            <person name="Cooper J."/>
            <person name="Damon W."/>
            <person name="Desjardin D."/>
            <person name="Finy P."/>
            <person name="Geml J."/>
            <person name="Haridas S."/>
            <person name="Hughes K."/>
            <person name="Justo A."/>
            <person name="Karasinski D."/>
            <person name="Kautmanova I."/>
            <person name="Kiss B."/>
            <person name="Kocsube S."/>
            <person name="Kotiranta H."/>
            <person name="LaButti K.M."/>
            <person name="Lechner B.E."/>
            <person name="Liimatainen K."/>
            <person name="Lipzen A."/>
            <person name="Lukacs Z."/>
            <person name="Mihaltcheva S."/>
            <person name="Morgado L.N."/>
            <person name="Niskanen T."/>
            <person name="Noordeloos M.E."/>
            <person name="Ohm R.A."/>
            <person name="Ortiz-Santana B."/>
            <person name="Ovrebo C."/>
            <person name="Racz N."/>
            <person name="Riley R."/>
            <person name="Savchenko A."/>
            <person name="Shiryaev A."/>
            <person name="Soop K."/>
            <person name="Spirin V."/>
            <person name="Szebenyi C."/>
            <person name="Tomsovsky M."/>
            <person name="Tulloss R.E."/>
            <person name="Uehling J."/>
            <person name="Grigoriev I.V."/>
            <person name="Vagvolgyi C."/>
            <person name="Papp T."/>
            <person name="Martin F.M."/>
            <person name="Miettinen O."/>
            <person name="Hibbett D.S."/>
            <person name="Nagy L.G."/>
        </authorList>
    </citation>
    <scope>NUCLEOTIDE SEQUENCE [LARGE SCALE GENOMIC DNA]</scope>
    <source>
        <strain evidence="1 2">FP101781</strain>
    </source>
</reference>
<proteinExistence type="predicted"/>
<organism evidence="1 2">
    <name type="scientific">Coprinellus micaceus</name>
    <name type="common">Glistening ink-cap mushroom</name>
    <name type="synonym">Coprinus micaceus</name>
    <dbReference type="NCBI Taxonomy" id="71717"/>
    <lineage>
        <taxon>Eukaryota</taxon>
        <taxon>Fungi</taxon>
        <taxon>Dikarya</taxon>
        <taxon>Basidiomycota</taxon>
        <taxon>Agaricomycotina</taxon>
        <taxon>Agaricomycetes</taxon>
        <taxon>Agaricomycetidae</taxon>
        <taxon>Agaricales</taxon>
        <taxon>Agaricineae</taxon>
        <taxon>Psathyrellaceae</taxon>
        <taxon>Coprinellus</taxon>
    </lineage>
</organism>
<dbReference type="AlphaFoldDB" id="A0A4Y7SFH0"/>
<dbReference type="OrthoDB" id="2631350at2759"/>
<dbReference type="EMBL" id="QPFP01000143">
    <property type="protein sequence ID" value="TEB20369.1"/>
    <property type="molecule type" value="Genomic_DNA"/>
</dbReference>